<organism evidence="2 3">
    <name type="scientific">Takifugu bimaculatus</name>
    <dbReference type="NCBI Taxonomy" id="433685"/>
    <lineage>
        <taxon>Eukaryota</taxon>
        <taxon>Metazoa</taxon>
        <taxon>Chordata</taxon>
        <taxon>Craniata</taxon>
        <taxon>Vertebrata</taxon>
        <taxon>Euteleostomi</taxon>
        <taxon>Actinopterygii</taxon>
        <taxon>Neopterygii</taxon>
        <taxon>Teleostei</taxon>
        <taxon>Neoteleostei</taxon>
        <taxon>Acanthomorphata</taxon>
        <taxon>Eupercaria</taxon>
        <taxon>Tetraodontiformes</taxon>
        <taxon>Tetradontoidea</taxon>
        <taxon>Tetraodontidae</taxon>
        <taxon>Takifugu</taxon>
    </lineage>
</organism>
<evidence type="ECO:0000256" key="1">
    <source>
        <dbReference type="SAM" id="MobiDB-lite"/>
    </source>
</evidence>
<evidence type="ECO:0000313" key="3">
    <source>
        <dbReference type="Proteomes" id="UP000516260"/>
    </source>
</evidence>
<dbReference type="Proteomes" id="UP000516260">
    <property type="component" value="Chromosome 4"/>
</dbReference>
<sequence length="212" mass="22780">MSTLPSVTTDIERSEDISVNSTGDLLILSTTLPPASESPKVATSHATDASATLNLTGKTTEMPATGKELPAMSHTERLISSTKKVDSPLASTTAPRTGIPLTSPRSHLQDKHIIGSTKLAPISSFSPSTLKPETAPVLFTTTAKTSDRNETLKSSDRQEPVPTTIQAGKLFLTSETTLSGTKFLHQLLEQEVSIQWRQNSHPEVNIPWKALL</sequence>
<gene>
    <name evidence="2" type="ORF">fugu_003714</name>
</gene>
<evidence type="ECO:0000313" key="2">
    <source>
        <dbReference type="EMBL" id="TNM89480.1"/>
    </source>
</evidence>
<protein>
    <submittedName>
        <fullName evidence="2">Uncharacterized protein</fullName>
    </submittedName>
</protein>
<keyword evidence="3" id="KW-1185">Reference proteome</keyword>
<reference evidence="2 3" key="1">
    <citation type="submission" date="2019-04" db="EMBL/GenBank/DDBJ databases">
        <title>The sequence and de novo assembly of Takifugu bimaculatus genome using PacBio and Hi-C technologies.</title>
        <authorList>
            <person name="Xu P."/>
            <person name="Liu B."/>
            <person name="Zhou Z."/>
        </authorList>
    </citation>
    <scope>NUCLEOTIDE SEQUENCE [LARGE SCALE GENOMIC DNA]</scope>
    <source>
        <strain evidence="2">TB-2018</strain>
        <tissue evidence="2">Muscle</tissue>
    </source>
</reference>
<feature type="region of interest" description="Disordered" evidence="1">
    <location>
        <begin position="82"/>
        <end position="105"/>
    </location>
</feature>
<accession>A0A4Z2BE98</accession>
<name>A0A4Z2BE98_9TELE</name>
<comment type="caution">
    <text evidence="2">The sequence shown here is derived from an EMBL/GenBank/DDBJ whole genome shotgun (WGS) entry which is preliminary data.</text>
</comment>
<proteinExistence type="predicted"/>
<dbReference type="EMBL" id="SWLE01000017">
    <property type="protein sequence ID" value="TNM89480.1"/>
    <property type="molecule type" value="Genomic_DNA"/>
</dbReference>
<feature type="region of interest" description="Disordered" evidence="1">
    <location>
        <begin position="30"/>
        <end position="49"/>
    </location>
</feature>
<dbReference type="AlphaFoldDB" id="A0A4Z2BE98"/>